<dbReference type="PANTHER" id="PTHR42085">
    <property type="entry name" value="F-BOX DOMAIN-CONTAINING PROTEIN"/>
    <property type="match status" value="1"/>
</dbReference>
<name>M3AKV8_PSEFD</name>
<dbReference type="Proteomes" id="UP000016932">
    <property type="component" value="Unassembled WGS sequence"/>
</dbReference>
<dbReference type="eggNOG" id="ENOG502TC3J">
    <property type="taxonomic scope" value="Eukaryota"/>
</dbReference>
<proteinExistence type="predicted"/>
<dbReference type="Gene3D" id="3.30.710.10">
    <property type="entry name" value="Potassium Channel Kv1.1, Chain A"/>
    <property type="match status" value="1"/>
</dbReference>
<sequence>MEGANDSKPRVYSSVTEGNASFSPLLRLPPELRIQIFEHVLANKVIHGGLRPCQPNEDGGITYSSIAYDFVDRYKPMYAVCKSVGVHWDHAYAESCSPPAVLDHSYTAEHLACHSIMNDLRWQNYMGRPVFNCECALRPCFHFFAHRRSLIEQYGEPPEGVHRMHADTKLHLSLLFVCRQFYKEAALLPYSGNTFAFMVPLDLNVFLEEVLQSYQRNAIQHIQAFFGAMSKPTLPGRIPSGLQHLDCYIRIIDFNLESEEFREPAELETWIGEFENVQVIVGDGGIKPISKDKLLLRRHHDEVLFYRLLSSPTSTDMSSTPVVRAKHELERGSKDIKHCRSEVQACKKSIISAGNHQVALQRWVYKISRSSSLEPRANTTNSILIKRFRIGCVEAVYCESPEIKILGFDLCAAFSSRIETHARPIVMTMMMTDSPDHGDSEQVIRAEVLLLAPGGVTCCAHRDFNHTKKGPTAAATDWLVDADYQLKGLSLLHSKTSRLTSHAIASQALYLFHALLDPSSTFNQPSSTIDTKTRSIQNDMAGMDNILVAKNKDFIRGTFVAVLVGDEKERCFVHKRLIQRRALNLNKFKTPAFGEYLYPRTGVPTFELYVHHLYTGEIQCRIPSKNWDTEIQEEILVDLYNLAHDLGDDITKHAVLKAFLEEAKRSRSLGRDIAPSQSTLNKVNRSLSFDEPLCHLLIDLCVWEKEFDAGLYEGIPAEFTIEVLKRACEKLQKGDTKSVIDKTCCDYRALKDNQQCGSKKRKRSEAEDLRRGTTVFRLSSNCNKAMNLLWLTMALRKRWDTSPVQVPVILERFGTTQIHDSTLPYGGSGCRFNEIVRSHCLSLTVRTGLHFTYAACASRFHTVNFVTCLSAEGRKGWLGSCLRKEGTHEASGRRQRWSLAGVNRRMTVLAFSIHTTFHHPHCIASNSTTENNTMPEQQDPLTAFSAKLSEYCSLTSRSIDGATVAVHVATGGTCFVHKSLLERRAPKIKNYFRKKSLTYDLTLVDQSEVFEVYVHYLYTGEIQCKEAGVYGWEEQNEALVDFYVLAEKLGDGVAMHAAMRALLRVFKVRRATGSSDAWPENLPLQLAHDATDTDSPLCRMMVDLCVWCADPQAQDLDLPQELANEVMRTAFERWRRGESHLKGADTATCCDYHQLEDGQQCGSKKRKRSENSQIKGRVGLAQTCSPGQT</sequence>
<dbReference type="AlphaFoldDB" id="M3AKV8"/>
<dbReference type="OrthoDB" id="5413827at2759"/>
<evidence type="ECO:0000313" key="3">
    <source>
        <dbReference type="EMBL" id="EME77758.1"/>
    </source>
</evidence>
<dbReference type="RefSeq" id="XP_007931537.1">
    <property type="nucleotide sequence ID" value="XM_007933346.1"/>
</dbReference>
<dbReference type="HOGENOM" id="CLU_272035_0_0_1"/>
<dbReference type="InterPro" id="IPR000210">
    <property type="entry name" value="BTB/POZ_dom"/>
</dbReference>
<protein>
    <recommendedName>
        <fullName evidence="2">BTB domain-containing protein</fullName>
    </recommendedName>
</protein>
<dbReference type="KEGG" id="pfj:MYCFIDRAFT_179253"/>
<gene>
    <name evidence="3" type="ORF">MYCFIDRAFT_179253</name>
</gene>
<dbReference type="InterPro" id="IPR011333">
    <property type="entry name" value="SKP1/BTB/POZ_sf"/>
</dbReference>
<evidence type="ECO:0000313" key="4">
    <source>
        <dbReference type="Proteomes" id="UP000016932"/>
    </source>
</evidence>
<feature type="region of interest" description="Disordered" evidence="1">
    <location>
        <begin position="1162"/>
        <end position="1189"/>
    </location>
</feature>
<keyword evidence="4" id="KW-1185">Reference proteome</keyword>
<dbReference type="InterPro" id="IPR038883">
    <property type="entry name" value="AN11006-like"/>
</dbReference>
<accession>M3AKV8</accession>
<dbReference type="PROSITE" id="PS50097">
    <property type="entry name" value="BTB"/>
    <property type="match status" value="1"/>
</dbReference>
<evidence type="ECO:0000259" key="2">
    <source>
        <dbReference type="PROSITE" id="PS50097"/>
    </source>
</evidence>
<dbReference type="PANTHER" id="PTHR42085:SF1">
    <property type="entry name" value="F-BOX DOMAIN-CONTAINING PROTEIN"/>
    <property type="match status" value="1"/>
</dbReference>
<dbReference type="GeneID" id="19334086"/>
<dbReference type="EMBL" id="KB446564">
    <property type="protein sequence ID" value="EME77758.1"/>
    <property type="molecule type" value="Genomic_DNA"/>
</dbReference>
<feature type="domain" description="BTB" evidence="2">
    <location>
        <begin position="962"/>
        <end position="1026"/>
    </location>
</feature>
<dbReference type="VEuPathDB" id="FungiDB:MYCFIDRAFT_179253"/>
<reference evidence="3 4" key="1">
    <citation type="journal article" date="2012" name="PLoS Pathog.">
        <title>Diverse lifestyles and strategies of plant pathogenesis encoded in the genomes of eighteen Dothideomycetes fungi.</title>
        <authorList>
            <person name="Ohm R.A."/>
            <person name="Feau N."/>
            <person name="Henrissat B."/>
            <person name="Schoch C.L."/>
            <person name="Horwitz B.A."/>
            <person name="Barry K.W."/>
            <person name="Condon B.J."/>
            <person name="Copeland A.C."/>
            <person name="Dhillon B."/>
            <person name="Glaser F."/>
            <person name="Hesse C.N."/>
            <person name="Kosti I."/>
            <person name="LaButti K."/>
            <person name="Lindquist E.A."/>
            <person name="Lucas S."/>
            <person name="Salamov A.A."/>
            <person name="Bradshaw R.E."/>
            <person name="Ciuffetti L."/>
            <person name="Hamelin R.C."/>
            <person name="Kema G.H.J."/>
            <person name="Lawrence C."/>
            <person name="Scott J.A."/>
            <person name="Spatafora J.W."/>
            <person name="Turgeon B.G."/>
            <person name="de Wit P.J.G.M."/>
            <person name="Zhong S."/>
            <person name="Goodwin S.B."/>
            <person name="Grigoriev I.V."/>
        </authorList>
    </citation>
    <scope>NUCLEOTIDE SEQUENCE [LARGE SCALE GENOMIC DNA]</scope>
    <source>
        <strain evidence="3 4">CIRAD86</strain>
    </source>
</reference>
<evidence type="ECO:0000256" key="1">
    <source>
        <dbReference type="SAM" id="MobiDB-lite"/>
    </source>
</evidence>
<organism evidence="3 4">
    <name type="scientific">Pseudocercospora fijiensis (strain CIRAD86)</name>
    <name type="common">Black leaf streak disease fungus</name>
    <name type="synonym">Mycosphaerella fijiensis</name>
    <dbReference type="NCBI Taxonomy" id="383855"/>
    <lineage>
        <taxon>Eukaryota</taxon>
        <taxon>Fungi</taxon>
        <taxon>Dikarya</taxon>
        <taxon>Ascomycota</taxon>
        <taxon>Pezizomycotina</taxon>
        <taxon>Dothideomycetes</taxon>
        <taxon>Dothideomycetidae</taxon>
        <taxon>Mycosphaerellales</taxon>
        <taxon>Mycosphaerellaceae</taxon>
        <taxon>Pseudocercospora</taxon>
    </lineage>
</organism>
<dbReference type="CDD" id="cd18186">
    <property type="entry name" value="BTB_POZ_ZBTB_KLHL-like"/>
    <property type="match status" value="1"/>
</dbReference>